<name>A0A1H9ED08_9GAMM</name>
<dbReference type="AlphaFoldDB" id="A0A1H9ED08"/>
<dbReference type="Gene3D" id="2.40.30.170">
    <property type="match status" value="1"/>
</dbReference>
<dbReference type="InterPro" id="IPR050465">
    <property type="entry name" value="UPF0194_transport"/>
</dbReference>
<evidence type="ECO:0000313" key="6">
    <source>
        <dbReference type="EMBL" id="SEQ23539.1"/>
    </source>
</evidence>
<evidence type="ECO:0000313" key="7">
    <source>
        <dbReference type="Proteomes" id="UP000198749"/>
    </source>
</evidence>
<dbReference type="GO" id="GO:0030313">
    <property type="term" value="C:cell envelope"/>
    <property type="evidence" value="ECO:0007669"/>
    <property type="project" value="UniProtKB-SubCell"/>
</dbReference>
<feature type="coiled-coil region" evidence="3">
    <location>
        <begin position="103"/>
        <end position="139"/>
    </location>
</feature>
<dbReference type="OrthoDB" id="9791520at2"/>
<dbReference type="Gene3D" id="1.10.287.470">
    <property type="entry name" value="Helix hairpin bin"/>
    <property type="match status" value="1"/>
</dbReference>
<proteinExistence type="predicted"/>
<feature type="domain" description="Multidrug resistance protein MdtA-like alpha-helical hairpin" evidence="4">
    <location>
        <begin position="120"/>
        <end position="184"/>
    </location>
</feature>
<evidence type="ECO:0000259" key="4">
    <source>
        <dbReference type="Pfam" id="PF25876"/>
    </source>
</evidence>
<dbReference type="Gene3D" id="2.40.420.20">
    <property type="match status" value="1"/>
</dbReference>
<gene>
    <name evidence="6" type="ORF">SAMN03080615_00833</name>
</gene>
<dbReference type="Gene3D" id="2.40.50.100">
    <property type="match status" value="1"/>
</dbReference>
<reference evidence="7" key="1">
    <citation type="submission" date="2016-10" db="EMBL/GenBank/DDBJ databases">
        <authorList>
            <person name="Varghese N."/>
            <person name="Submissions S."/>
        </authorList>
    </citation>
    <scope>NUCLEOTIDE SEQUENCE [LARGE SCALE GENOMIC DNA]</scope>
    <source>
        <strain evidence="7">DSM 18887</strain>
    </source>
</reference>
<protein>
    <submittedName>
        <fullName evidence="6">HlyD family secretion protein</fullName>
    </submittedName>
</protein>
<evidence type="ECO:0000259" key="5">
    <source>
        <dbReference type="Pfam" id="PF25989"/>
    </source>
</evidence>
<dbReference type="STRING" id="355243.SAMN03080615_00833"/>
<feature type="domain" description="YknX-like C-terminal permuted SH3-like" evidence="5">
    <location>
        <begin position="336"/>
        <end position="402"/>
    </location>
</feature>
<dbReference type="Pfam" id="PF25876">
    <property type="entry name" value="HH_MFP_RND"/>
    <property type="match status" value="1"/>
</dbReference>
<dbReference type="InterPro" id="IPR058637">
    <property type="entry name" value="YknX-like_C"/>
</dbReference>
<dbReference type="Proteomes" id="UP000198749">
    <property type="component" value="Unassembled WGS sequence"/>
</dbReference>
<dbReference type="Pfam" id="PF25989">
    <property type="entry name" value="YknX_C"/>
    <property type="match status" value="1"/>
</dbReference>
<dbReference type="EMBL" id="FOGB01000002">
    <property type="protein sequence ID" value="SEQ23539.1"/>
    <property type="molecule type" value="Genomic_DNA"/>
</dbReference>
<evidence type="ECO:0000256" key="2">
    <source>
        <dbReference type="ARBA" id="ARBA00023054"/>
    </source>
</evidence>
<comment type="subcellular location">
    <subcellularLocation>
        <location evidence="1">Cell envelope</location>
    </subcellularLocation>
</comment>
<sequence length="405" mass="43952">MGAKRSGHWVLLGSVVVVLLLLVWAFMPRPLLVDIGTVQRGAMLETIDDEGKTRVRDAYVVSTPVTGRLLRIEVEPGDRVIQDKTVIARMLPANPVALDSRSREQARAAVVSAEAAVRLAQAELNKALADTELADTELKRITELQQRGAVSNAALDNAKQMWRSASAQLDMAKASISMRQADLASARAQLITFVPGQRDNRDAQSGVINIVAPHSGSILRVLQESETTLPAGQAILEIGDINEELEVEVELLSSDAVRVKPGYRVMIENWGGPQALEGRVEKVEPWGFTKYSALGVEEQRVKTTIRFISDKSQRASLGHGFRVEARIVVWEDADALIVPSSALIRSGSQWAVYRVESGKALLQTIEVGHNNGISAELSGGLAAGDQVVLYPPAELRDGGRVKPRL</sequence>
<dbReference type="PANTHER" id="PTHR32347:SF29">
    <property type="entry name" value="UPF0194 MEMBRANE PROTEIN YBHG"/>
    <property type="match status" value="1"/>
</dbReference>
<organism evidence="6 7">
    <name type="scientific">Amphritea atlantica</name>
    <dbReference type="NCBI Taxonomy" id="355243"/>
    <lineage>
        <taxon>Bacteria</taxon>
        <taxon>Pseudomonadati</taxon>
        <taxon>Pseudomonadota</taxon>
        <taxon>Gammaproteobacteria</taxon>
        <taxon>Oceanospirillales</taxon>
        <taxon>Oceanospirillaceae</taxon>
        <taxon>Amphritea</taxon>
    </lineage>
</organism>
<dbReference type="SUPFAM" id="SSF111369">
    <property type="entry name" value="HlyD-like secretion proteins"/>
    <property type="match status" value="1"/>
</dbReference>
<evidence type="ECO:0000256" key="3">
    <source>
        <dbReference type="SAM" id="Coils"/>
    </source>
</evidence>
<dbReference type="RefSeq" id="WP_091354410.1">
    <property type="nucleotide sequence ID" value="NZ_AP025284.1"/>
</dbReference>
<keyword evidence="2 3" id="KW-0175">Coiled coil</keyword>
<dbReference type="PANTHER" id="PTHR32347">
    <property type="entry name" value="EFFLUX SYSTEM COMPONENT YKNX-RELATED"/>
    <property type="match status" value="1"/>
</dbReference>
<keyword evidence="7" id="KW-1185">Reference proteome</keyword>
<dbReference type="InterPro" id="IPR058624">
    <property type="entry name" value="MdtA-like_HH"/>
</dbReference>
<accession>A0A1H9ED08</accession>
<evidence type="ECO:0000256" key="1">
    <source>
        <dbReference type="ARBA" id="ARBA00004196"/>
    </source>
</evidence>